<keyword evidence="2" id="KW-0808">Transferase</keyword>
<dbReference type="PANTHER" id="PTHR36836:SF1">
    <property type="entry name" value="COLANIC ACID BIOSYNTHESIS PROTEIN WCAK"/>
    <property type="match status" value="1"/>
</dbReference>
<sequence length="328" mass="37883">MKVLLSGYYGYGNFGDELMRLSMEDFLKKYRIDYIIALPKRVNKDSISRFNLLELIGATFDTDVLIYGGGGLLQDITSSKSFLYYISSIQISFLLNKPVILFGNSFGPIKKSLDRCLLNKTLKNEKIYIFARDLVSYRFAKRINKNTVLSCDPAVRFLSTIDTLPEKKYDLILVPRNIQNVDKYDILLKYFSNIIVCPAQNTDINIAKIVSKRLNADYFDNPDDVNSVLSYLLSSKFIISERFHPTVVGAYFGIPFISLENSKAERFFRKYTSRKEFFAKDMIDIYQKLKSVSENPLYLKAEMDKECDESFKKLYKVLIKIKSFGSLI</sequence>
<dbReference type="Pfam" id="PF04230">
    <property type="entry name" value="PS_pyruv_trans"/>
    <property type="match status" value="1"/>
</dbReference>
<reference evidence="2" key="1">
    <citation type="journal article" date="2020" name="mSystems">
        <title>Genome- and Community-Level Interaction Insights into Carbon Utilization and Element Cycling Functions of Hydrothermarchaeota in Hydrothermal Sediment.</title>
        <authorList>
            <person name="Zhou Z."/>
            <person name="Liu Y."/>
            <person name="Xu W."/>
            <person name="Pan J."/>
            <person name="Luo Z.H."/>
            <person name="Li M."/>
        </authorList>
    </citation>
    <scope>NUCLEOTIDE SEQUENCE [LARGE SCALE GENOMIC DNA]</scope>
    <source>
        <strain evidence="2">SpSt-61</strain>
    </source>
</reference>
<gene>
    <name evidence="2" type="ORF">ENT78_03105</name>
</gene>
<dbReference type="GO" id="GO:0016740">
    <property type="term" value="F:transferase activity"/>
    <property type="evidence" value="ECO:0007669"/>
    <property type="project" value="UniProtKB-KW"/>
</dbReference>
<comment type="caution">
    <text evidence="2">The sequence shown here is derived from an EMBL/GenBank/DDBJ whole genome shotgun (WGS) entry which is preliminary data.</text>
</comment>
<name>A0A7V4NF67_FERPE</name>
<accession>A0A7V4NF67</accession>
<dbReference type="AlphaFoldDB" id="A0A7V4NF67"/>
<protein>
    <submittedName>
        <fullName evidence="2">Polysaccharide pyruvyl transferase</fullName>
    </submittedName>
</protein>
<dbReference type="InterPro" id="IPR007345">
    <property type="entry name" value="Polysacch_pyruvyl_Trfase"/>
</dbReference>
<proteinExistence type="predicted"/>
<feature type="domain" description="Polysaccharide pyruvyl transferase" evidence="1">
    <location>
        <begin position="13"/>
        <end position="262"/>
    </location>
</feature>
<evidence type="ECO:0000259" key="1">
    <source>
        <dbReference type="Pfam" id="PF04230"/>
    </source>
</evidence>
<dbReference type="PANTHER" id="PTHR36836">
    <property type="entry name" value="COLANIC ACID BIOSYNTHESIS PROTEIN WCAK"/>
    <property type="match status" value="1"/>
</dbReference>
<evidence type="ECO:0000313" key="2">
    <source>
        <dbReference type="EMBL" id="HGU52500.1"/>
    </source>
</evidence>
<organism evidence="2">
    <name type="scientific">Fervidobacterium pennivorans</name>
    <dbReference type="NCBI Taxonomy" id="93466"/>
    <lineage>
        <taxon>Bacteria</taxon>
        <taxon>Thermotogati</taxon>
        <taxon>Thermotogota</taxon>
        <taxon>Thermotogae</taxon>
        <taxon>Thermotogales</taxon>
        <taxon>Fervidobacteriaceae</taxon>
        <taxon>Fervidobacterium</taxon>
    </lineage>
</organism>
<dbReference type="EMBL" id="DSZZ01000142">
    <property type="protein sequence ID" value="HGU52500.1"/>
    <property type="molecule type" value="Genomic_DNA"/>
</dbReference>